<dbReference type="SMART" id="SM00822">
    <property type="entry name" value="PKS_KR"/>
    <property type="match status" value="1"/>
</dbReference>
<keyword evidence="2" id="KW-0560">Oxidoreductase</keyword>
<dbReference type="InterPro" id="IPR036291">
    <property type="entry name" value="NAD(P)-bd_dom_sf"/>
</dbReference>
<reference evidence="4 5" key="1">
    <citation type="submission" date="2015-06" db="EMBL/GenBank/DDBJ databases">
        <title>Draft genome sequence of beer spoilage bacterium Megasphaera cerevisiae type strain 20462.</title>
        <authorList>
            <person name="Kutumbaka K."/>
            <person name="Pasmowitz J."/>
            <person name="Mategko J."/>
            <person name="Reyes D."/>
            <person name="Friedrich A."/>
            <person name="Han S."/>
            <person name="Martens-Habbena W."/>
            <person name="Neal-McKinney J."/>
            <person name="Janagama H.K."/>
            <person name="Nadala C."/>
            <person name="Samadpour M."/>
        </authorList>
    </citation>
    <scope>NUCLEOTIDE SEQUENCE [LARGE SCALE GENOMIC DNA]</scope>
    <source>
        <strain evidence="4 5">DSM 20462</strain>
    </source>
</reference>
<keyword evidence="5" id="KW-1185">Reference proteome</keyword>
<dbReference type="SUPFAM" id="SSF51735">
    <property type="entry name" value="NAD(P)-binding Rossmann-fold domains"/>
    <property type="match status" value="1"/>
</dbReference>
<dbReference type="EMBL" id="LEKT01000001">
    <property type="protein sequence ID" value="KMO87891.1"/>
    <property type="molecule type" value="Genomic_DNA"/>
</dbReference>
<organism evidence="4 5">
    <name type="scientific">Megasphaera cerevisiae DSM 20462</name>
    <dbReference type="NCBI Taxonomy" id="1122219"/>
    <lineage>
        <taxon>Bacteria</taxon>
        <taxon>Bacillati</taxon>
        <taxon>Bacillota</taxon>
        <taxon>Negativicutes</taxon>
        <taxon>Veillonellales</taxon>
        <taxon>Veillonellaceae</taxon>
        <taxon>Megasphaera</taxon>
    </lineage>
</organism>
<comment type="caution">
    <text evidence="4">The sequence shown here is derived from an EMBL/GenBank/DDBJ whole genome shotgun (WGS) entry which is preliminary data.</text>
</comment>
<dbReference type="Pfam" id="PF13561">
    <property type="entry name" value="adh_short_C2"/>
    <property type="match status" value="1"/>
</dbReference>
<dbReference type="PANTHER" id="PTHR42879:SF2">
    <property type="entry name" value="3-OXOACYL-[ACYL-CARRIER-PROTEIN] REDUCTASE FABG"/>
    <property type="match status" value="1"/>
</dbReference>
<dbReference type="PATRIC" id="fig|1122219.3.peg.100"/>
<dbReference type="PRINTS" id="PR00080">
    <property type="entry name" value="SDRFAMILY"/>
</dbReference>
<name>A0A0J6ZSF6_9FIRM</name>
<evidence type="ECO:0000256" key="1">
    <source>
        <dbReference type="ARBA" id="ARBA00006484"/>
    </source>
</evidence>
<dbReference type="GO" id="GO:0008206">
    <property type="term" value="P:bile acid metabolic process"/>
    <property type="evidence" value="ECO:0007669"/>
    <property type="project" value="UniProtKB-ARBA"/>
</dbReference>
<comment type="similarity">
    <text evidence="1">Belongs to the short-chain dehydrogenases/reductases (SDR) family.</text>
</comment>
<feature type="domain" description="Ketoreductase" evidence="3">
    <location>
        <begin position="6"/>
        <end position="190"/>
    </location>
</feature>
<dbReference type="Gene3D" id="3.40.50.720">
    <property type="entry name" value="NAD(P)-binding Rossmann-like Domain"/>
    <property type="match status" value="1"/>
</dbReference>
<dbReference type="PROSITE" id="PS00061">
    <property type="entry name" value="ADH_SHORT"/>
    <property type="match status" value="1"/>
</dbReference>
<evidence type="ECO:0000313" key="5">
    <source>
        <dbReference type="Proteomes" id="UP000036503"/>
    </source>
</evidence>
<evidence type="ECO:0000256" key="2">
    <source>
        <dbReference type="ARBA" id="ARBA00023002"/>
    </source>
</evidence>
<dbReference type="InterPro" id="IPR050259">
    <property type="entry name" value="SDR"/>
</dbReference>
<dbReference type="FunCoup" id="A0A0J6ZSF6">
    <property type="interactions" value="248"/>
</dbReference>
<evidence type="ECO:0000313" key="4">
    <source>
        <dbReference type="EMBL" id="KMO87891.1"/>
    </source>
</evidence>
<dbReference type="InterPro" id="IPR057326">
    <property type="entry name" value="KR_dom"/>
</dbReference>
<dbReference type="STRING" id="39029.BSR42_06430"/>
<dbReference type="PRINTS" id="PR00081">
    <property type="entry name" value="GDHRDH"/>
</dbReference>
<dbReference type="GO" id="GO:0016491">
    <property type="term" value="F:oxidoreductase activity"/>
    <property type="evidence" value="ECO:0007669"/>
    <property type="project" value="UniProtKB-KW"/>
</dbReference>
<proteinExistence type="inferred from homology"/>
<dbReference type="InterPro" id="IPR002347">
    <property type="entry name" value="SDR_fam"/>
</dbReference>
<dbReference type="AlphaFoldDB" id="A0A0J6ZSF6"/>
<dbReference type="OrthoDB" id="9803333at2"/>
<dbReference type="Proteomes" id="UP000036503">
    <property type="component" value="Unassembled WGS sequence"/>
</dbReference>
<dbReference type="InterPro" id="IPR020904">
    <property type="entry name" value="Sc_DH/Rdtase_CS"/>
</dbReference>
<dbReference type="InParanoid" id="A0A0J6ZSF6"/>
<dbReference type="FunFam" id="3.40.50.720:FF:000084">
    <property type="entry name" value="Short-chain dehydrogenase reductase"/>
    <property type="match status" value="1"/>
</dbReference>
<evidence type="ECO:0000259" key="3">
    <source>
        <dbReference type="SMART" id="SM00822"/>
    </source>
</evidence>
<gene>
    <name evidence="4" type="ORF">AB840_00460</name>
</gene>
<accession>A0A0J6ZSF6</accession>
<protein>
    <submittedName>
        <fullName evidence="4">Oxidoreductase</fullName>
    </submittedName>
</protein>
<dbReference type="CDD" id="cd05233">
    <property type="entry name" value="SDR_c"/>
    <property type="match status" value="1"/>
</dbReference>
<sequence>MDTDKKIALISGGTSGIGLAAADILMQRGWNVVLSGRNKERGRAAATFLAKNEGEVRYIQGDVSCDQDCAEMTEQTVAAFGHLDGLVTSAGYYKENLLEQTSPHEVQQMFATNVYGTMSLCRYSLPHLKKSGGAIVTVASDAGIQGNVACSVYGATKGAVVAFTKSLALETAPYQVRVNCVCPGDVVTPLLEKQLHQNPELTLADIKEHYPLFRLASPPEIGKAIAFLLSNDASFITAVALPVDGGLTSW</sequence>
<dbReference type="RefSeq" id="WP_048512851.1">
    <property type="nucleotide sequence ID" value="NZ_FUXD01000003.1"/>
</dbReference>
<dbReference type="PANTHER" id="PTHR42879">
    <property type="entry name" value="3-OXOACYL-(ACYL-CARRIER-PROTEIN) REDUCTASE"/>
    <property type="match status" value="1"/>
</dbReference>